<protein>
    <submittedName>
        <fullName evidence="1">Uncharacterized protein</fullName>
    </submittedName>
</protein>
<dbReference type="EMBL" id="JARBHA010000017">
    <property type="protein sequence ID" value="KAJ9677944.1"/>
    <property type="molecule type" value="Genomic_DNA"/>
</dbReference>
<sequence>MPAGDVPVGGAIAFSAILDAQVRILNGFDVICKYRGLCNVGSPSKCSDFVFIIADMGGVSIVFSASSQLIISMAPVLISTVGSCRSQIHSCCYENGKLENRGWADPGASLAELGGPFVQKWYACWGLSSSTSLPGFFC</sequence>
<comment type="caution">
    <text evidence="1">The sequence shown here is derived from an EMBL/GenBank/DDBJ whole genome shotgun (WGS) entry which is preliminary data.</text>
</comment>
<accession>A0AA38YWJ7</accession>
<evidence type="ECO:0000313" key="2">
    <source>
        <dbReference type="Proteomes" id="UP001168098"/>
    </source>
</evidence>
<evidence type="ECO:0000313" key="1">
    <source>
        <dbReference type="EMBL" id="KAJ9677944.1"/>
    </source>
</evidence>
<organism evidence="1 2">
    <name type="scientific">Vitis rotundifolia</name>
    <name type="common">Muscadine grape</name>
    <dbReference type="NCBI Taxonomy" id="103349"/>
    <lineage>
        <taxon>Eukaryota</taxon>
        <taxon>Viridiplantae</taxon>
        <taxon>Streptophyta</taxon>
        <taxon>Embryophyta</taxon>
        <taxon>Tracheophyta</taxon>
        <taxon>Spermatophyta</taxon>
        <taxon>Magnoliopsida</taxon>
        <taxon>eudicotyledons</taxon>
        <taxon>Gunneridae</taxon>
        <taxon>Pentapetalae</taxon>
        <taxon>rosids</taxon>
        <taxon>Vitales</taxon>
        <taxon>Vitaceae</taxon>
        <taxon>Viteae</taxon>
        <taxon>Vitis</taxon>
    </lineage>
</organism>
<dbReference type="Proteomes" id="UP001168098">
    <property type="component" value="Unassembled WGS sequence"/>
</dbReference>
<gene>
    <name evidence="1" type="ORF">PVL29_022743</name>
</gene>
<keyword evidence="2" id="KW-1185">Reference proteome</keyword>
<reference evidence="1 2" key="1">
    <citation type="journal article" date="2023" name="BMC Biotechnol.">
        <title>Vitis rotundifolia cv Carlos genome sequencing.</title>
        <authorList>
            <person name="Huff M."/>
            <person name="Hulse-Kemp A."/>
            <person name="Scheffler B."/>
            <person name="Youngblood R."/>
            <person name="Simpson S."/>
            <person name="Babiker E."/>
            <person name="Staton M."/>
        </authorList>
    </citation>
    <scope>NUCLEOTIDE SEQUENCE [LARGE SCALE GENOMIC DNA]</scope>
    <source>
        <tissue evidence="1">Leaf</tissue>
    </source>
</reference>
<name>A0AA38YWJ7_VITRO</name>
<dbReference type="AlphaFoldDB" id="A0AA38YWJ7"/>
<proteinExistence type="predicted"/>